<evidence type="ECO:0000313" key="1">
    <source>
        <dbReference type="EnsemblPlants" id="AET1Gv20286300.1"/>
    </source>
</evidence>
<reference evidence="1" key="4">
    <citation type="submission" date="2019-03" db="UniProtKB">
        <authorList>
            <consortium name="EnsemblPlants"/>
        </authorList>
    </citation>
    <scope>IDENTIFICATION</scope>
</reference>
<accession>A0A452Y4E0</accession>
<reference evidence="2" key="1">
    <citation type="journal article" date="2014" name="Science">
        <title>Ancient hybridizations among the ancestral genomes of bread wheat.</title>
        <authorList>
            <consortium name="International Wheat Genome Sequencing Consortium,"/>
            <person name="Marcussen T."/>
            <person name="Sandve S.R."/>
            <person name="Heier L."/>
            <person name="Spannagl M."/>
            <person name="Pfeifer M."/>
            <person name="Jakobsen K.S."/>
            <person name="Wulff B.B."/>
            <person name="Steuernagel B."/>
            <person name="Mayer K.F."/>
            <person name="Olsen O.A."/>
        </authorList>
    </citation>
    <scope>NUCLEOTIDE SEQUENCE [LARGE SCALE GENOMIC DNA]</scope>
    <source>
        <strain evidence="2">cv. AL8/78</strain>
    </source>
</reference>
<evidence type="ECO:0000313" key="2">
    <source>
        <dbReference type="Proteomes" id="UP000015105"/>
    </source>
</evidence>
<dbReference type="Proteomes" id="UP000015105">
    <property type="component" value="Chromosome 1D"/>
</dbReference>
<name>A0A452Y4E0_AEGTS</name>
<sequence length="854" mass="90533">MHHASSAFLIFTKKKGKPQSRAVLIQSFQKKHQIFRGKTKQKEEFDRCNVMQTEVPLRGKDGREVVGLAAEDPRLGVREELHPGQLRHRAVAGDADRVGEEVAGEVALWAVGRVEVPVPFGHGVHLVHALEALRPLERLVHHAEVLVPQRHPEPVHLPPRRPARRQVARLVPAHGDLRVARPVHGPLVDVRRPHDDVLVVHDHHLGVDVDHEPAVLLRLEVVAVGLGLLWRLVLAGLLGLPVAEAEEGEVVLGFGVDPLGLDGLRDVAVHHLHGPPLPVQDGLHGPARWDALRPHGHHHVHGEPLPGLDLAHHLHGQLLGEEVQRADVVGVDAVALPAVGAPQEVLVLDVDEALGPPDGADVRVLDAPVDDLVLAAHQARLRRVLGVVREPEGGAAVDGPEQLHVPRLPVLGVHHRRRRDDVVGEVPELDEQVLAALLAPPLLEVVEHVPRHGALEAAVDVVPRLPRPALGDRRRREVGLVEVVVVGAVQRPEQGVERRVVATVAEVKPAHEAEDPPAPAAAALGHVVVHDDGLLVVREHGGDLQVLDEAAGVVGVPGAEHAVHVGVLEVVHRLLVVRRHEAVLLEHPNRGPVVPDQHEDPDALAGLLLEQLAERDAAAGRLGPVGVPEQRDLRVHGPSRDVDEVLGIADGGEDVLPAAVRLVAAAVVERDPGDEAVGDVGVLVQRHLAPLALGEEGVGHAGVLPGADAAAPGPVLGDVEVLELDVDLAAALDGVAAVVAEREPALDLVAAVDVADGEVARAHDGGADGAAALDGEEHVGGEVRAVDVEGLEPARGRRLVVQRASAADAGLAKADGGVELARAFADAHRVLDPLHQLLLTIFYKSTERSTSIGK</sequence>
<dbReference type="AlphaFoldDB" id="A0A452Y4E0"/>
<reference evidence="1" key="3">
    <citation type="journal article" date="2017" name="Nature">
        <title>Genome sequence of the progenitor of the wheat D genome Aegilops tauschii.</title>
        <authorList>
            <person name="Luo M.C."/>
            <person name="Gu Y.Q."/>
            <person name="Puiu D."/>
            <person name="Wang H."/>
            <person name="Twardziok S.O."/>
            <person name="Deal K.R."/>
            <person name="Huo N."/>
            <person name="Zhu T."/>
            <person name="Wang L."/>
            <person name="Wang Y."/>
            <person name="McGuire P.E."/>
            <person name="Liu S."/>
            <person name="Long H."/>
            <person name="Ramasamy R.K."/>
            <person name="Rodriguez J.C."/>
            <person name="Van S.L."/>
            <person name="Yuan L."/>
            <person name="Wang Z."/>
            <person name="Xia Z."/>
            <person name="Xiao L."/>
            <person name="Anderson O.D."/>
            <person name="Ouyang S."/>
            <person name="Liang Y."/>
            <person name="Zimin A.V."/>
            <person name="Pertea G."/>
            <person name="Qi P."/>
            <person name="Bennetzen J.L."/>
            <person name="Dai X."/>
            <person name="Dawson M.W."/>
            <person name="Muller H.G."/>
            <person name="Kugler K."/>
            <person name="Rivarola-Duarte L."/>
            <person name="Spannagl M."/>
            <person name="Mayer K.F.X."/>
            <person name="Lu F.H."/>
            <person name="Bevan M.W."/>
            <person name="Leroy P."/>
            <person name="Li P."/>
            <person name="You F.M."/>
            <person name="Sun Q."/>
            <person name="Liu Z."/>
            <person name="Lyons E."/>
            <person name="Wicker T."/>
            <person name="Salzberg S.L."/>
            <person name="Devos K.M."/>
            <person name="Dvorak J."/>
        </authorList>
    </citation>
    <scope>NUCLEOTIDE SEQUENCE [LARGE SCALE GENOMIC DNA]</scope>
    <source>
        <strain evidence="1">cv. AL8/78</strain>
    </source>
</reference>
<protein>
    <submittedName>
        <fullName evidence="1">Uncharacterized protein</fullName>
    </submittedName>
</protein>
<reference evidence="2" key="2">
    <citation type="journal article" date="2017" name="Nat. Plants">
        <title>The Aegilops tauschii genome reveals multiple impacts of transposons.</title>
        <authorList>
            <person name="Zhao G."/>
            <person name="Zou C."/>
            <person name="Li K."/>
            <person name="Wang K."/>
            <person name="Li T."/>
            <person name="Gao L."/>
            <person name="Zhang X."/>
            <person name="Wang H."/>
            <person name="Yang Z."/>
            <person name="Liu X."/>
            <person name="Jiang W."/>
            <person name="Mao L."/>
            <person name="Kong X."/>
            <person name="Jiao Y."/>
            <person name="Jia J."/>
        </authorList>
    </citation>
    <scope>NUCLEOTIDE SEQUENCE [LARGE SCALE GENOMIC DNA]</scope>
    <source>
        <strain evidence="2">cv. AL8/78</strain>
    </source>
</reference>
<keyword evidence="2" id="KW-1185">Reference proteome</keyword>
<dbReference type="EnsemblPlants" id="AET1Gv20286300.1">
    <property type="protein sequence ID" value="AET1Gv20286300.1"/>
    <property type="gene ID" value="AET1Gv20286300"/>
</dbReference>
<proteinExistence type="predicted"/>
<organism evidence="1 2">
    <name type="scientific">Aegilops tauschii subsp. strangulata</name>
    <name type="common">Goatgrass</name>
    <dbReference type="NCBI Taxonomy" id="200361"/>
    <lineage>
        <taxon>Eukaryota</taxon>
        <taxon>Viridiplantae</taxon>
        <taxon>Streptophyta</taxon>
        <taxon>Embryophyta</taxon>
        <taxon>Tracheophyta</taxon>
        <taxon>Spermatophyta</taxon>
        <taxon>Magnoliopsida</taxon>
        <taxon>Liliopsida</taxon>
        <taxon>Poales</taxon>
        <taxon>Poaceae</taxon>
        <taxon>BOP clade</taxon>
        <taxon>Pooideae</taxon>
        <taxon>Triticodae</taxon>
        <taxon>Triticeae</taxon>
        <taxon>Triticinae</taxon>
        <taxon>Aegilops</taxon>
    </lineage>
</organism>
<reference evidence="1" key="5">
    <citation type="journal article" date="2021" name="G3 (Bethesda)">
        <title>Aegilops tauschii genome assembly Aet v5.0 features greater sequence contiguity and improved annotation.</title>
        <authorList>
            <person name="Wang L."/>
            <person name="Zhu T."/>
            <person name="Rodriguez J.C."/>
            <person name="Deal K.R."/>
            <person name="Dubcovsky J."/>
            <person name="McGuire P.E."/>
            <person name="Lux T."/>
            <person name="Spannagl M."/>
            <person name="Mayer K.F.X."/>
            <person name="Baldrich P."/>
            <person name="Meyers B.C."/>
            <person name="Huo N."/>
            <person name="Gu Y.Q."/>
            <person name="Zhou H."/>
            <person name="Devos K.M."/>
            <person name="Bennetzen J.L."/>
            <person name="Unver T."/>
            <person name="Budak H."/>
            <person name="Gulick P.J."/>
            <person name="Galiba G."/>
            <person name="Kalapos B."/>
            <person name="Nelson D.R."/>
            <person name="Li P."/>
            <person name="You F.M."/>
            <person name="Luo M.C."/>
            <person name="Dvorak J."/>
        </authorList>
    </citation>
    <scope>NUCLEOTIDE SEQUENCE [LARGE SCALE GENOMIC DNA]</scope>
    <source>
        <strain evidence="1">cv. AL8/78</strain>
    </source>
</reference>
<dbReference type="Gramene" id="AET1Gv20286300.1">
    <property type="protein sequence ID" value="AET1Gv20286300.1"/>
    <property type="gene ID" value="AET1Gv20286300"/>
</dbReference>